<gene>
    <name evidence="1" type="ORF">O6H91_10G049400</name>
</gene>
<evidence type="ECO:0000313" key="1">
    <source>
        <dbReference type="EMBL" id="KAJ7541185.1"/>
    </source>
</evidence>
<sequence>MRVGLAHTLSHNAKCTPPLRINMPRGLIIKHSLMGASSKSDILDQVNTFSLCISNKYCILQAEIKSIINYLCSTFHDLHICNLVLVSVLLRCLEKTKSWKK</sequence>
<evidence type="ECO:0000313" key="2">
    <source>
        <dbReference type="Proteomes" id="UP001162992"/>
    </source>
</evidence>
<organism evidence="1 2">
    <name type="scientific">Diphasiastrum complanatum</name>
    <name type="common">Issler's clubmoss</name>
    <name type="synonym">Lycopodium complanatum</name>
    <dbReference type="NCBI Taxonomy" id="34168"/>
    <lineage>
        <taxon>Eukaryota</taxon>
        <taxon>Viridiplantae</taxon>
        <taxon>Streptophyta</taxon>
        <taxon>Embryophyta</taxon>
        <taxon>Tracheophyta</taxon>
        <taxon>Lycopodiopsida</taxon>
        <taxon>Lycopodiales</taxon>
        <taxon>Lycopodiaceae</taxon>
        <taxon>Lycopodioideae</taxon>
        <taxon>Diphasiastrum</taxon>
    </lineage>
</organism>
<protein>
    <submittedName>
        <fullName evidence="1">Uncharacterized protein</fullName>
    </submittedName>
</protein>
<dbReference type="Proteomes" id="UP001162992">
    <property type="component" value="Chromosome 10"/>
</dbReference>
<keyword evidence="2" id="KW-1185">Reference proteome</keyword>
<accession>A0ACC2CGS3</accession>
<reference evidence="2" key="1">
    <citation type="journal article" date="2024" name="Proc. Natl. Acad. Sci. U.S.A.">
        <title>Extraordinary preservation of gene collinearity over three hundred million years revealed in homosporous lycophytes.</title>
        <authorList>
            <person name="Li C."/>
            <person name="Wickell D."/>
            <person name="Kuo L.Y."/>
            <person name="Chen X."/>
            <person name="Nie B."/>
            <person name="Liao X."/>
            <person name="Peng D."/>
            <person name="Ji J."/>
            <person name="Jenkins J."/>
            <person name="Williams M."/>
            <person name="Shu S."/>
            <person name="Plott C."/>
            <person name="Barry K."/>
            <person name="Rajasekar S."/>
            <person name="Grimwood J."/>
            <person name="Han X."/>
            <person name="Sun S."/>
            <person name="Hou Z."/>
            <person name="He W."/>
            <person name="Dai G."/>
            <person name="Sun C."/>
            <person name="Schmutz J."/>
            <person name="Leebens-Mack J.H."/>
            <person name="Li F.W."/>
            <person name="Wang L."/>
        </authorList>
    </citation>
    <scope>NUCLEOTIDE SEQUENCE [LARGE SCALE GENOMIC DNA]</scope>
    <source>
        <strain evidence="2">cv. PW_Plant_1</strain>
    </source>
</reference>
<comment type="caution">
    <text evidence="1">The sequence shown here is derived from an EMBL/GenBank/DDBJ whole genome shotgun (WGS) entry which is preliminary data.</text>
</comment>
<dbReference type="EMBL" id="CM055101">
    <property type="protein sequence ID" value="KAJ7541185.1"/>
    <property type="molecule type" value="Genomic_DNA"/>
</dbReference>
<proteinExistence type="predicted"/>
<name>A0ACC2CGS3_DIPCM</name>